<feature type="region of interest" description="Disordered" evidence="1">
    <location>
        <begin position="150"/>
        <end position="194"/>
    </location>
</feature>
<feature type="compositionally biased region" description="Low complexity" evidence="1">
    <location>
        <begin position="967"/>
        <end position="978"/>
    </location>
</feature>
<dbReference type="PANTHER" id="PTHR48125:SF12">
    <property type="entry name" value="AT HOOK TRANSCRIPTION FACTOR FAMILY-RELATED"/>
    <property type="match status" value="1"/>
</dbReference>
<evidence type="ECO:0000313" key="3">
    <source>
        <dbReference type="Proteomes" id="UP001642405"/>
    </source>
</evidence>
<feature type="region of interest" description="Disordered" evidence="1">
    <location>
        <begin position="1046"/>
        <end position="1093"/>
    </location>
</feature>
<feature type="compositionally biased region" description="Polar residues" evidence="1">
    <location>
        <begin position="554"/>
        <end position="563"/>
    </location>
</feature>
<gene>
    <name evidence="2" type="ORF">SCUCBS95973_002235</name>
</gene>
<comment type="caution">
    <text evidence="2">The sequence shown here is derived from an EMBL/GenBank/DDBJ whole genome shotgun (WGS) entry which is preliminary data.</text>
</comment>
<feature type="compositionally biased region" description="Basic residues" evidence="1">
    <location>
        <begin position="1078"/>
        <end position="1087"/>
    </location>
</feature>
<dbReference type="PANTHER" id="PTHR48125">
    <property type="entry name" value="LP07818P1"/>
    <property type="match status" value="1"/>
</dbReference>
<dbReference type="EMBL" id="CAWUHB010000009">
    <property type="protein sequence ID" value="CAK7214735.1"/>
    <property type="molecule type" value="Genomic_DNA"/>
</dbReference>
<feature type="region of interest" description="Disordered" evidence="1">
    <location>
        <begin position="806"/>
        <end position="979"/>
    </location>
</feature>
<feature type="region of interest" description="Disordered" evidence="1">
    <location>
        <begin position="1239"/>
        <end position="1288"/>
    </location>
</feature>
<protein>
    <submittedName>
        <fullName evidence="2">Uncharacterized protein</fullName>
    </submittedName>
</protein>
<organism evidence="2 3">
    <name type="scientific">Sporothrix curviconia</name>
    <dbReference type="NCBI Taxonomy" id="1260050"/>
    <lineage>
        <taxon>Eukaryota</taxon>
        <taxon>Fungi</taxon>
        <taxon>Dikarya</taxon>
        <taxon>Ascomycota</taxon>
        <taxon>Pezizomycotina</taxon>
        <taxon>Sordariomycetes</taxon>
        <taxon>Sordariomycetidae</taxon>
        <taxon>Ophiostomatales</taxon>
        <taxon>Ophiostomataceae</taxon>
        <taxon>Sporothrix</taxon>
    </lineage>
</organism>
<name>A0ABP0B5A3_9PEZI</name>
<accession>A0ABP0B5A3</accession>
<feature type="compositionally biased region" description="Polar residues" evidence="1">
    <location>
        <begin position="155"/>
        <end position="164"/>
    </location>
</feature>
<keyword evidence="3" id="KW-1185">Reference proteome</keyword>
<feature type="region of interest" description="Disordered" evidence="1">
    <location>
        <begin position="1180"/>
        <end position="1211"/>
    </location>
</feature>
<feature type="compositionally biased region" description="Acidic residues" evidence="1">
    <location>
        <begin position="739"/>
        <end position="752"/>
    </location>
</feature>
<evidence type="ECO:0000313" key="2">
    <source>
        <dbReference type="EMBL" id="CAK7214735.1"/>
    </source>
</evidence>
<feature type="region of interest" description="Disordered" evidence="1">
    <location>
        <begin position="714"/>
        <end position="794"/>
    </location>
</feature>
<feature type="region of interest" description="Disordered" evidence="1">
    <location>
        <begin position="1008"/>
        <end position="1029"/>
    </location>
</feature>
<reference evidence="2 3" key="1">
    <citation type="submission" date="2024-01" db="EMBL/GenBank/DDBJ databases">
        <authorList>
            <person name="Allen C."/>
            <person name="Tagirdzhanova G."/>
        </authorList>
    </citation>
    <scope>NUCLEOTIDE SEQUENCE [LARGE SCALE GENOMIC DNA]</scope>
</reference>
<evidence type="ECO:0000256" key="1">
    <source>
        <dbReference type="SAM" id="MobiDB-lite"/>
    </source>
</evidence>
<feature type="compositionally biased region" description="Low complexity" evidence="1">
    <location>
        <begin position="1180"/>
        <end position="1193"/>
    </location>
</feature>
<feature type="compositionally biased region" description="Low complexity" evidence="1">
    <location>
        <begin position="811"/>
        <end position="826"/>
    </location>
</feature>
<sequence length="1288" mass="138027">MASSCPGTPRLDGEAAVKPPTDSTSVATALLSFADAPKPNITSADLAPTRRPHPRPWCRVAVPGAGSKIGLRTVWKRIGGVPRSKEDARYVKGFIELLSDGQGPRKTRRTERHVSAWGDAHWADLSLSLAESVEGDLARAREAVANVTVDALGPEQSTPEQQLSHIPRKRNGRRQPLAVSQPTPPTPSAPISSPVRIVAVVEETADLTEETAEHITKRAKRRMSRRISMMPRLDGGSLLSPAKKAAQPHVFSSPIKRKVAEAPSEPATPATPATPAAPVPTIAPIAFEPTFSSPIKTLSPVSKSPLSAKIASPQPARLVAMSPAVVFDRPVAEIEIEPPHEARRRESLYNTRRRETLFAAVERKPLEPASSVRSNRRHSFVPQQTPLVFESTTKKETSSRRHTFQPGALGIFLEYASHPFVFDRTLPDLSGIPCINVSESDDTTSVVELSGLDESTVHDTPLPTQDATVVVDVRTNLDIFGSGPPVQTHHSPSSDRHVSFDLKVQADKPTELLSPARAEEQTAREQKTVAEASEDATKPNNHPLDVLSEEDTMEVSNDSTPRSLSPELEMDTDMDTSAENSREVTDDMRIVSSRPTSELDESLLLPLPETTETEGETEMETTATGDNYGWQSPTSAELGHLTNALDTPQQTAEPAEVAPSPLACAVQIDIDADFLLDDNDDADDSDIAEDAEAIEEAADVEEIEDVQDMEDVMDAGDVFREAALNSEDIEDSPSPAPSVEEEEEEDEEEDSPEYTVTQPFNMFNGAEEDATTTMTMDLDTLAEDQLSSHSDSETEMLRKFVTRVKADKTAKAAAAAEEASARSLAKLQRKRRSGSTGSTASSSGSPMTKKEGAGVLASPFNLEPRVPFGKKDHNMSPSPKRKRRAVTVLDSSDENRTGNLLSKPLFDDNSPPRPKRRRRKMEADTGGIFNPEFVASGKKEDSAEATSEEAPGPRRSKRTRSQTPVKTAASATNSALSLIPVRLPGSLNLNGEDSYGLSASNLSLRRNDEKDLTATTRVNTRKNRGNADPPCVVVARQSHEALRALREQKSVFDSPLVPQKTSGKKDKDKTDGDDDSHKKVRRGKKASNKPAKSVRWAEVLARFQTADGEAAVAVAADKAAASSNPESVEAANDGEPVIRSALSGSSRVSAKVVEQQSPVDVVAAMAAVAEPEVVVAIAAPPTPSTSATSTTVSEPEKKSVPRRTTRVSRLQPPTPRKVIASAAAAKAAAAPAIAAAPASAPAEPAPMGLKASGAAPAKRMATRRAKIAGMGMAGNGTPAPKRRMARTT</sequence>
<feature type="compositionally biased region" description="Low complexity" evidence="1">
    <location>
        <begin position="834"/>
        <end position="845"/>
    </location>
</feature>
<feature type="compositionally biased region" description="Basic and acidic residues" evidence="1">
    <location>
        <begin position="517"/>
        <end position="528"/>
    </location>
</feature>
<feature type="region of interest" description="Disordered" evidence="1">
    <location>
        <begin position="508"/>
        <end position="587"/>
    </location>
</feature>
<feature type="region of interest" description="Disordered" evidence="1">
    <location>
        <begin position="1"/>
        <end position="22"/>
    </location>
</feature>
<dbReference type="Proteomes" id="UP001642405">
    <property type="component" value="Unassembled WGS sequence"/>
</dbReference>
<proteinExistence type="predicted"/>